<dbReference type="EMBL" id="KN833804">
    <property type="protein sequence ID" value="KIK18470.1"/>
    <property type="molecule type" value="Genomic_DNA"/>
</dbReference>
<organism evidence="1 2">
    <name type="scientific">Pisolithus microcarpus 441</name>
    <dbReference type="NCBI Taxonomy" id="765257"/>
    <lineage>
        <taxon>Eukaryota</taxon>
        <taxon>Fungi</taxon>
        <taxon>Dikarya</taxon>
        <taxon>Basidiomycota</taxon>
        <taxon>Agaricomycotina</taxon>
        <taxon>Agaricomycetes</taxon>
        <taxon>Agaricomycetidae</taxon>
        <taxon>Boletales</taxon>
        <taxon>Sclerodermatineae</taxon>
        <taxon>Pisolithaceae</taxon>
        <taxon>Pisolithus</taxon>
    </lineage>
</organism>
<name>A0A0C9Y1C1_9AGAM</name>
<dbReference type="Proteomes" id="UP000054018">
    <property type="component" value="Unassembled WGS sequence"/>
</dbReference>
<dbReference type="AlphaFoldDB" id="A0A0C9Y1C1"/>
<reference evidence="1 2" key="1">
    <citation type="submission" date="2014-04" db="EMBL/GenBank/DDBJ databases">
        <authorList>
            <consortium name="DOE Joint Genome Institute"/>
            <person name="Kuo A."/>
            <person name="Kohler A."/>
            <person name="Costa M.D."/>
            <person name="Nagy L.G."/>
            <person name="Floudas D."/>
            <person name="Copeland A."/>
            <person name="Barry K.W."/>
            <person name="Cichocki N."/>
            <person name="Veneault-Fourrey C."/>
            <person name="LaButti K."/>
            <person name="Lindquist E.A."/>
            <person name="Lipzen A."/>
            <person name="Lundell T."/>
            <person name="Morin E."/>
            <person name="Murat C."/>
            <person name="Sun H."/>
            <person name="Tunlid A."/>
            <person name="Henrissat B."/>
            <person name="Grigoriev I.V."/>
            <person name="Hibbett D.S."/>
            <person name="Martin F."/>
            <person name="Nordberg H.P."/>
            <person name="Cantor M.N."/>
            <person name="Hua S.X."/>
        </authorList>
    </citation>
    <scope>NUCLEOTIDE SEQUENCE [LARGE SCALE GENOMIC DNA]</scope>
    <source>
        <strain evidence="1 2">441</strain>
    </source>
</reference>
<keyword evidence="2" id="KW-1185">Reference proteome</keyword>
<feature type="non-terminal residue" evidence="1">
    <location>
        <position position="168"/>
    </location>
</feature>
<dbReference type="OrthoDB" id="2687259at2759"/>
<protein>
    <submittedName>
        <fullName evidence="1">Uncharacterized protein</fullName>
    </submittedName>
</protein>
<evidence type="ECO:0000313" key="1">
    <source>
        <dbReference type="EMBL" id="KIK18470.1"/>
    </source>
</evidence>
<sequence>QGELEHRRVKRFYTWTNKISFTHAIAKHQQRERLLHQIREQNHTVGQAIARNAAQESARDTVPNNPSLHFVDQEPLPNCPPELHYQISQGKKYRWDLSAWLSHNKNDLALMDFLPKLKSHILGRLIPGSMAKDEVEFTTAQRNALLLINNCIYRHKVLCINYTTYDLR</sequence>
<dbReference type="HOGENOM" id="CLU_002498_9_2_1"/>
<dbReference type="STRING" id="765257.A0A0C9Y1C1"/>
<gene>
    <name evidence="1" type="ORF">PISMIDRAFT_109369</name>
</gene>
<reference evidence="2" key="2">
    <citation type="submission" date="2015-01" db="EMBL/GenBank/DDBJ databases">
        <title>Evolutionary Origins and Diversification of the Mycorrhizal Mutualists.</title>
        <authorList>
            <consortium name="DOE Joint Genome Institute"/>
            <consortium name="Mycorrhizal Genomics Consortium"/>
            <person name="Kohler A."/>
            <person name="Kuo A."/>
            <person name="Nagy L.G."/>
            <person name="Floudas D."/>
            <person name="Copeland A."/>
            <person name="Barry K.W."/>
            <person name="Cichocki N."/>
            <person name="Veneault-Fourrey C."/>
            <person name="LaButti K."/>
            <person name="Lindquist E.A."/>
            <person name="Lipzen A."/>
            <person name="Lundell T."/>
            <person name="Morin E."/>
            <person name="Murat C."/>
            <person name="Riley R."/>
            <person name="Ohm R."/>
            <person name="Sun H."/>
            <person name="Tunlid A."/>
            <person name="Henrissat B."/>
            <person name="Grigoriev I.V."/>
            <person name="Hibbett D.S."/>
            <person name="Martin F."/>
        </authorList>
    </citation>
    <scope>NUCLEOTIDE SEQUENCE [LARGE SCALE GENOMIC DNA]</scope>
    <source>
        <strain evidence="2">441</strain>
    </source>
</reference>
<proteinExistence type="predicted"/>
<evidence type="ECO:0000313" key="2">
    <source>
        <dbReference type="Proteomes" id="UP000054018"/>
    </source>
</evidence>
<accession>A0A0C9Y1C1</accession>